<protein>
    <recommendedName>
        <fullName evidence="3">Receptor ligand binding region domain-containing protein</fullName>
    </recommendedName>
</protein>
<reference evidence="1 2" key="1">
    <citation type="journal article" date="2016" name="Nat. Commun.">
        <title>Extremotolerant tardigrade genome and improved radiotolerance of human cultured cells by tardigrade-unique protein.</title>
        <authorList>
            <person name="Hashimoto T."/>
            <person name="Horikawa D.D."/>
            <person name="Saito Y."/>
            <person name="Kuwahara H."/>
            <person name="Kozuka-Hata H."/>
            <person name="Shin-I T."/>
            <person name="Minakuchi Y."/>
            <person name="Ohishi K."/>
            <person name="Motoyama A."/>
            <person name="Aizu T."/>
            <person name="Enomoto A."/>
            <person name="Kondo K."/>
            <person name="Tanaka S."/>
            <person name="Hara Y."/>
            <person name="Koshikawa S."/>
            <person name="Sagara H."/>
            <person name="Miura T."/>
            <person name="Yokobori S."/>
            <person name="Miyagawa K."/>
            <person name="Suzuki Y."/>
            <person name="Kubo T."/>
            <person name="Oyama M."/>
            <person name="Kohara Y."/>
            <person name="Fujiyama A."/>
            <person name="Arakawa K."/>
            <person name="Katayama T."/>
            <person name="Toyoda A."/>
            <person name="Kunieda T."/>
        </authorList>
    </citation>
    <scope>NUCLEOTIDE SEQUENCE [LARGE SCALE GENOMIC DNA]</scope>
    <source>
        <strain evidence="1 2">YOKOZUNA-1</strain>
    </source>
</reference>
<organism evidence="1 2">
    <name type="scientific">Ramazzottius varieornatus</name>
    <name type="common">Water bear</name>
    <name type="synonym">Tardigrade</name>
    <dbReference type="NCBI Taxonomy" id="947166"/>
    <lineage>
        <taxon>Eukaryota</taxon>
        <taxon>Metazoa</taxon>
        <taxon>Ecdysozoa</taxon>
        <taxon>Tardigrada</taxon>
        <taxon>Eutardigrada</taxon>
        <taxon>Parachela</taxon>
        <taxon>Hypsibioidea</taxon>
        <taxon>Ramazzottiidae</taxon>
        <taxon>Ramazzottius</taxon>
    </lineage>
</organism>
<proteinExistence type="predicted"/>
<dbReference type="Gene3D" id="3.40.50.2300">
    <property type="match status" value="1"/>
</dbReference>
<dbReference type="Proteomes" id="UP000186922">
    <property type="component" value="Unassembled WGS sequence"/>
</dbReference>
<gene>
    <name evidence="1" type="primary">RvY_15805</name>
    <name evidence="1" type="synonym">RvY_15805.1</name>
    <name evidence="1" type="ORF">RvY_15805-1</name>
</gene>
<dbReference type="OrthoDB" id="10619047at2759"/>
<keyword evidence="2" id="KW-1185">Reference proteome</keyword>
<name>A0A1D1VW79_RAMVA</name>
<accession>A0A1D1VW79</accession>
<dbReference type="AlphaFoldDB" id="A0A1D1VW79"/>
<evidence type="ECO:0000313" key="1">
    <source>
        <dbReference type="EMBL" id="GAV05715.1"/>
    </source>
</evidence>
<comment type="caution">
    <text evidence="1">The sequence shown here is derived from an EMBL/GenBank/DDBJ whole genome shotgun (WGS) entry which is preliminary data.</text>
</comment>
<dbReference type="EMBL" id="BDGG01000012">
    <property type="protein sequence ID" value="GAV05715.1"/>
    <property type="molecule type" value="Genomic_DNA"/>
</dbReference>
<evidence type="ECO:0008006" key="3">
    <source>
        <dbReference type="Google" id="ProtNLM"/>
    </source>
</evidence>
<evidence type="ECO:0000313" key="2">
    <source>
        <dbReference type="Proteomes" id="UP000186922"/>
    </source>
</evidence>
<sequence length="148" mass="16868">MDQIIHSILLRFVKLVEVMTKVSAYYFCWMMFGLVKATRINLVFVTSENPRFGVTTTGPAFDIAIENMKRKFPEVLLQRNQIQRYEVYKAGIFSCDEAGVEMQFVAGKMANLVQQLEGFVVLLCPGCSTEIMVLGDFAREWNVPLLGR</sequence>